<evidence type="ECO:0008006" key="3">
    <source>
        <dbReference type="Google" id="ProtNLM"/>
    </source>
</evidence>
<name>A0A2W1BCR8_HELAM</name>
<accession>A0A2W1BCR8</accession>
<protein>
    <recommendedName>
        <fullName evidence="3">CCHC-type domain-containing protein</fullName>
    </recommendedName>
</protein>
<evidence type="ECO:0000313" key="2">
    <source>
        <dbReference type="Proteomes" id="UP000249218"/>
    </source>
</evidence>
<proteinExistence type="predicted"/>
<reference evidence="1 2" key="1">
    <citation type="journal article" date="2017" name="BMC Biol.">
        <title>Genomic innovations, transcriptional plasticity and gene loss underlying the evolution and divergence of two highly polyphagous and invasive Helicoverpa pest species.</title>
        <authorList>
            <person name="Pearce S.L."/>
            <person name="Clarke D.F."/>
            <person name="East P.D."/>
            <person name="Elfekih S."/>
            <person name="Gordon K.H."/>
            <person name="Jermiin L.S."/>
            <person name="McGaughran A."/>
            <person name="Oakeshott J.G."/>
            <person name="Papanikolaou A."/>
            <person name="Perera O.P."/>
            <person name="Rane R.V."/>
            <person name="Richards S."/>
            <person name="Tay W.T."/>
            <person name="Walsh T.K."/>
            <person name="Anderson A."/>
            <person name="Anderson C.J."/>
            <person name="Asgari S."/>
            <person name="Board P.G."/>
            <person name="Bretschneider A."/>
            <person name="Campbell P.M."/>
            <person name="Chertemps T."/>
            <person name="Christeller J.T."/>
            <person name="Coppin C.W."/>
            <person name="Downes S.J."/>
            <person name="Duan G."/>
            <person name="Farnsworth C.A."/>
            <person name="Good R.T."/>
            <person name="Han L.B."/>
            <person name="Han Y.C."/>
            <person name="Hatje K."/>
            <person name="Horne I."/>
            <person name="Huang Y.P."/>
            <person name="Hughes D.S."/>
            <person name="Jacquin-Joly E."/>
            <person name="James W."/>
            <person name="Jhangiani S."/>
            <person name="Kollmar M."/>
            <person name="Kuwar S.S."/>
            <person name="Li S."/>
            <person name="Liu N.Y."/>
            <person name="Maibeche M.T."/>
            <person name="Miller J.R."/>
            <person name="Montagne N."/>
            <person name="Perry T."/>
            <person name="Qu J."/>
            <person name="Song S.V."/>
            <person name="Sutton G.G."/>
            <person name="Vogel H."/>
            <person name="Walenz B.P."/>
            <person name="Xu W."/>
            <person name="Zhang H.J."/>
            <person name="Zou Z."/>
            <person name="Batterham P."/>
            <person name="Edwards O.R."/>
            <person name="Feyereisen R."/>
            <person name="Gibbs R.A."/>
            <person name="Heckel D.G."/>
            <person name="McGrath A."/>
            <person name="Robin C."/>
            <person name="Scherer S.E."/>
            <person name="Worley K.C."/>
            <person name="Wu Y.D."/>
        </authorList>
    </citation>
    <scope>NUCLEOTIDE SEQUENCE [LARGE SCALE GENOMIC DNA]</scope>
    <source>
        <strain evidence="1">Harm_GR_Male_#8</strain>
        <tissue evidence="1">Whole organism</tissue>
    </source>
</reference>
<evidence type="ECO:0000313" key="1">
    <source>
        <dbReference type="EMBL" id="PZC72211.1"/>
    </source>
</evidence>
<keyword evidence="2" id="KW-1185">Reference proteome</keyword>
<dbReference type="EMBL" id="KZ150210">
    <property type="protein sequence ID" value="PZC72211.1"/>
    <property type="molecule type" value="Genomic_DNA"/>
</dbReference>
<dbReference type="OrthoDB" id="425619at2759"/>
<organism evidence="1 2">
    <name type="scientific">Helicoverpa armigera</name>
    <name type="common">Cotton bollworm</name>
    <name type="synonym">Heliothis armigera</name>
    <dbReference type="NCBI Taxonomy" id="29058"/>
    <lineage>
        <taxon>Eukaryota</taxon>
        <taxon>Metazoa</taxon>
        <taxon>Ecdysozoa</taxon>
        <taxon>Arthropoda</taxon>
        <taxon>Hexapoda</taxon>
        <taxon>Insecta</taxon>
        <taxon>Pterygota</taxon>
        <taxon>Neoptera</taxon>
        <taxon>Endopterygota</taxon>
        <taxon>Lepidoptera</taxon>
        <taxon>Glossata</taxon>
        <taxon>Ditrysia</taxon>
        <taxon>Noctuoidea</taxon>
        <taxon>Noctuidae</taxon>
        <taxon>Heliothinae</taxon>
        <taxon>Helicoverpa</taxon>
    </lineage>
</organism>
<dbReference type="Proteomes" id="UP000249218">
    <property type="component" value="Unassembled WGS sequence"/>
</dbReference>
<sequence length="204" mass="22162">MIYGQLRYKIRVKMPRDTVNTLDALVKAARGIEQLLVEKKIPEEGTKKEEETGKVPFKKKRCTYCRLPGHSIEICRKKEKKDFASGASDASVAKPAPTNVAMGTQAPSPSTPTFACYGCGTPGVVRSKCTTCTNAKPKVGRAEVSFCSINTADVRARPIVGIAIGKITGNAYVDTCAKTSVASYALYKCLRRLGFAFQTQQLMV</sequence>
<dbReference type="AlphaFoldDB" id="A0A2W1BCR8"/>
<gene>
    <name evidence="1" type="primary">HaOG211765</name>
    <name evidence="1" type="ORF">B5X24_HaOG211765</name>
</gene>